<protein>
    <submittedName>
        <fullName evidence="2">Uncharacterized protein</fullName>
    </submittedName>
</protein>
<sequence>MNSGIRNKELIFGANNHHIMYISTCDSYRKYLNLTINPQSFYSSPNTQSFTSFFLSQSITFLNFLSAFDLTMATIITCSALSSIRASSEPGSVNKSDPTRKKPASSVSWWGPLFGWSSEPDYVNNSSSANRESDLEKTEQRSMRRCLTEEKAKQLRRKIAEVSTFHEVMYHSAIASRLASDVSVRVKE</sequence>
<feature type="compositionally biased region" description="Basic and acidic residues" evidence="1">
    <location>
        <begin position="131"/>
        <end position="143"/>
    </location>
</feature>
<dbReference type="EMBL" id="KI517408">
    <property type="protein sequence ID" value="ESQ48396.1"/>
    <property type="molecule type" value="Genomic_DNA"/>
</dbReference>
<evidence type="ECO:0000313" key="3">
    <source>
        <dbReference type="Proteomes" id="UP000030689"/>
    </source>
</evidence>
<proteinExistence type="predicted"/>
<feature type="region of interest" description="Disordered" evidence="1">
    <location>
        <begin position="124"/>
        <end position="143"/>
    </location>
</feature>
<dbReference type="KEGG" id="eus:EUTSA_v10021593mg"/>
<accession>V4NPC8</accession>
<dbReference type="PANTHER" id="PTHR34198:SF1">
    <property type="entry name" value="OS01G0104300 PROTEIN"/>
    <property type="match status" value="1"/>
</dbReference>
<dbReference type="PANTHER" id="PTHR34198">
    <property type="entry name" value="OS01G0175100 PROTEIN"/>
    <property type="match status" value="1"/>
</dbReference>
<dbReference type="eggNOG" id="ENOG502S79U">
    <property type="taxonomic scope" value="Eukaryota"/>
</dbReference>
<feature type="compositionally biased region" description="Polar residues" evidence="1">
    <location>
        <begin position="87"/>
        <end position="96"/>
    </location>
</feature>
<dbReference type="AlphaFoldDB" id="V4NPC8"/>
<reference evidence="2 3" key="1">
    <citation type="journal article" date="2013" name="Front. Plant Sci.">
        <title>The Reference Genome of the Halophytic Plant Eutrema salsugineum.</title>
        <authorList>
            <person name="Yang R."/>
            <person name="Jarvis D.E."/>
            <person name="Chen H."/>
            <person name="Beilstein M.A."/>
            <person name="Grimwood J."/>
            <person name="Jenkins J."/>
            <person name="Shu S."/>
            <person name="Prochnik S."/>
            <person name="Xin M."/>
            <person name="Ma C."/>
            <person name="Schmutz J."/>
            <person name="Wing R.A."/>
            <person name="Mitchell-Olds T."/>
            <person name="Schumaker K.S."/>
            <person name="Wang X."/>
        </authorList>
    </citation>
    <scope>NUCLEOTIDE SEQUENCE [LARGE SCALE GENOMIC DNA]</scope>
</reference>
<keyword evidence="3" id="KW-1185">Reference proteome</keyword>
<dbReference type="Gramene" id="ESQ48396">
    <property type="protein sequence ID" value="ESQ48396"/>
    <property type="gene ID" value="EUTSA_v10021593mg"/>
</dbReference>
<name>V4NPC8_EUTSA</name>
<dbReference type="STRING" id="72664.V4NPC8"/>
<evidence type="ECO:0000313" key="2">
    <source>
        <dbReference type="EMBL" id="ESQ48396.1"/>
    </source>
</evidence>
<dbReference type="Proteomes" id="UP000030689">
    <property type="component" value="Unassembled WGS sequence"/>
</dbReference>
<organism evidence="2 3">
    <name type="scientific">Eutrema salsugineum</name>
    <name type="common">Saltwater cress</name>
    <name type="synonym">Sisymbrium salsugineum</name>
    <dbReference type="NCBI Taxonomy" id="72664"/>
    <lineage>
        <taxon>Eukaryota</taxon>
        <taxon>Viridiplantae</taxon>
        <taxon>Streptophyta</taxon>
        <taxon>Embryophyta</taxon>
        <taxon>Tracheophyta</taxon>
        <taxon>Spermatophyta</taxon>
        <taxon>Magnoliopsida</taxon>
        <taxon>eudicotyledons</taxon>
        <taxon>Gunneridae</taxon>
        <taxon>Pentapetalae</taxon>
        <taxon>rosids</taxon>
        <taxon>malvids</taxon>
        <taxon>Brassicales</taxon>
        <taxon>Brassicaceae</taxon>
        <taxon>Eutremeae</taxon>
        <taxon>Eutrema</taxon>
    </lineage>
</organism>
<evidence type="ECO:0000256" key="1">
    <source>
        <dbReference type="SAM" id="MobiDB-lite"/>
    </source>
</evidence>
<gene>
    <name evidence="2" type="ORF">EUTSA_v10021593mg</name>
</gene>
<feature type="region of interest" description="Disordered" evidence="1">
    <location>
        <begin position="87"/>
        <end position="106"/>
    </location>
</feature>